<reference evidence="1" key="1">
    <citation type="submission" date="2024-02" db="EMBL/GenBank/DDBJ databases">
        <title>Metagenome Assembled Genome of Zalaria obscura JY119.</title>
        <authorList>
            <person name="Vighnesh L."/>
            <person name="Jagadeeshwari U."/>
            <person name="Venkata Ramana C."/>
            <person name="Sasikala C."/>
        </authorList>
    </citation>
    <scope>NUCLEOTIDE SEQUENCE</scope>
    <source>
        <strain evidence="1">JY119</strain>
    </source>
</reference>
<proteinExistence type="predicted"/>
<comment type="caution">
    <text evidence="1">The sequence shown here is derived from an EMBL/GenBank/DDBJ whole genome shotgun (WGS) entry which is preliminary data.</text>
</comment>
<sequence>MRLPYIAADPSLANPDDQAVVEAVKQRRGGKLIALDRALLHAPPIAGGWNSFLGAIRTKTTLPASVRELAICRVATLNSAWYEWDSHKPILQSTDVLSAEVIEYVKTRARDDKSPPPQGLLDEKHAAVLEYTEAMTVGVVVPEKVFERLKSLFEERHVVELTATVAAYNCVSRFLVALDVGEMAEKYGVDMS</sequence>
<accession>A0ACC3SJF7</accession>
<keyword evidence="2" id="KW-1185">Reference proteome</keyword>
<gene>
    <name evidence="1" type="ORF">M8818_002021</name>
</gene>
<organism evidence="1 2">
    <name type="scientific">Zalaria obscura</name>
    <dbReference type="NCBI Taxonomy" id="2024903"/>
    <lineage>
        <taxon>Eukaryota</taxon>
        <taxon>Fungi</taxon>
        <taxon>Dikarya</taxon>
        <taxon>Ascomycota</taxon>
        <taxon>Pezizomycotina</taxon>
        <taxon>Dothideomycetes</taxon>
        <taxon>Dothideomycetidae</taxon>
        <taxon>Dothideales</taxon>
        <taxon>Zalariaceae</taxon>
        <taxon>Zalaria</taxon>
    </lineage>
</organism>
<dbReference type="EMBL" id="JAMKPW020000008">
    <property type="protein sequence ID" value="KAK8215400.1"/>
    <property type="molecule type" value="Genomic_DNA"/>
</dbReference>
<evidence type="ECO:0000313" key="1">
    <source>
        <dbReference type="EMBL" id="KAK8215400.1"/>
    </source>
</evidence>
<evidence type="ECO:0000313" key="2">
    <source>
        <dbReference type="Proteomes" id="UP001320706"/>
    </source>
</evidence>
<protein>
    <submittedName>
        <fullName evidence="1">Uncharacterized protein</fullName>
    </submittedName>
</protein>
<name>A0ACC3SJF7_9PEZI</name>
<dbReference type="Proteomes" id="UP001320706">
    <property type="component" value="Unassembled WGS sequence"/>
</dbReference>